<dbReference type="AlphaFoldDB" id="A0A3N2DDV3"/>
<dbReference type="RefSeq" id="WP_211333749.1">
    <property type="nucleotide sequence ID" value="NZ_RKHR01000008.1"/>
</dbReference>
<comment type="cofactor">
    <cofactor evidence="1">
        <name>Fe(2+)</name>
        <dbReference type="ChEBI" id="CHEBI:29033"/>
    </cofactor>
</comment>
<dbReference type="PANTHER" id="PTHR20883">
    <property type="entry name" value="PHYTANOYL-COA DIOXYGENASE DOMAIN CONTAINING 1"/>
    <property type="match status" value="1"/>
</dbReference>
<evidence type="ECO:0000313" key="3">
    <source>
        <dbReference type="Proteomes" id="UP000275394"/>
    </source>
</evidence>
<comment type="caution">
    <text evidence="2">The sequence shown here is derived from an EMBL/GenBank/DDBJ whole genome shotgun (WGS) entry which is preliminary data.</text>
</comment>
<organism evidence="2 3">
    <name type="scientific">Sinobacterium caligoides</name>
    <dbReference type="NCBI Taxonomy" id="933926"/>
    <lineage>
        <taxon>Bacteria</taxon>
        <taxon>Pseudomonadati</taxon>
        <taxon>Pseudomonadota</taxon>
        <taxon>Gammaproteobacteria</taxon>
        <taxon>Cellvibrionales</taxon>
        <taxon>Spongiibacteraceae</taxon>
        <taxon>Sinobacterium</taxon>
    </lineage>
</organism>
<dbReference type="PANTHER" id="PTHR20883:SF48">
    <property type="entry name" value="ECTOINE DIOXYGENASE"/>
    <property type="match status" value="1"/>
</dbReference>
<dbReference type="InterPro" id="IPR008775">
    <property type="entry name" value="Phytyl_CoA_dOase-like"/>
</dbReference>
<gene>
    <name evidence="2" type="ORF">EDC56_3640</name>
</gene>
<name>A0A3N2DDV3_9GAMM</name>
<evidence type="ECO:0000313" key="2">
    <source>
        <dbReference type="EMBL" id="ROR97971.1"/>
    </source>
</evidence>
<keyword evidence="2" id="KW-0223">Dioxygenase</keyword>
<sequence>MNRMNQDYEEHGYFVQRNFFSEDELRPLKRLLTNFHHAWQQQHASDYAERAVNSAYITGREHLNEQQRLQLFHFIASTKLMRIVNDVLAEGATFMNSQLFFDPANPAQKNYWHRDPQYHLSIDEQKTALSGPEVVHLRIPLVDEPGIELIPGSHRRWDSNEELAVRLQHGQRKNYQALDSGVTVELAAGDLLVFSANMIHRGLYGMDRLSFDILFCDPEPDLLTFIADDCLPEPNILEQLEDASAFEKTLAIKAKLSQQIDNIHLEVSKS</sequence>
<dbReference type="Proteomes" id="UP000275394">
    <property type="component" value="Unassembled WGS sequence"/>
</dbReference>
<protein>
    <submittedName>
        <fullName evidence="2">Ectoine hydroxylase-related dioxygenase (Phytanoyl-CoA dioxygenase family)</fullName>
    </submittedName>
</protein>
<dbReference type="GO" id="GO:0005506">
    <property type="term" value="F:iron ion binding"/>
    <property type="evidence" value="ECO:0007669"/>
    <property type="project" value="UniProtKB-ARBA"/>
</dbReference>
<dbReference type="SUPFAM" id="SSF51197">
    <property type="entry name" value="Clavaminate synthase-like"/>
    <property type="match status" value="1"/>
</dbReference>
<evidence type="ECO:0000256" key="1">
    <source>
        <dbReference type="ARBA" id="ARBA00001954"/>
    </source>
</evidence>
<accession>A0A3N2DDV3</accession>
<reference evidence="2 3" key="1">
    <citation type="submission" date="2018-11" db="EMBL/GenBank/DDBJ databases">
        <title>Genomic Encyclopedia of Type Strains, Phase IV (KMG-IV): sequencing the most valuable type-strain genomes for metagenomic binning, comparative biology and taxonomic classification.</title>
        <authorList>
            <person name="Goeker M."/>
        </authorList>
    </citation>
    <scope>NUCLEOTIDE SEQUENCE [LARGE SCALE GENOMIC DNA]</scope>
    <source>
        <strain evidence="2 3">DSM 100316</strain>
    </source>
</reference>
<keyword evidence="2" id="KW-0560">Oxidoreductase</keyword>
<keyword evidence="3" id="KW-1185">Reference proteome</keyword>
<dbReference type="EMBL" id="RKHR01000008">
    <property type="protein sequence ID" value="ROR97971.1"/>
    <property type="molecule type" value="Genomic_DNA"/>
</dbReference>
<proteinExistence type="predicted"/>
<dbReference type="Gene3D" id="2.60.120.620">
    <property type="entry name" value="q2cbj1_9rhob like domain"/>
    <property type="match status" value="1"/>
</dbReference>
<dbReference type="GO" id="GO:0016706">
    <property type="term" value="F:2-oxoglutarate-dependent dioxygenase activity"/>
    <property type="evidence" value="ECO:0007669"/>
    <property type="project" value="UniProtKB-ARBA"/>
</dbReference>
<dbReference type="Pfam" id="PF05721">
    <property type="entry name" value="PhyH"/>
    <property type="match status" value="1"/>
</dbReference>